<evidence type="ECO:0000256" key="6">
    <source>
        <dbReference type="SAM" id="Phobius"/>
    </source>
</evidence>
<dbReference type="Proteomes" id="UP000248703">
    <property type="component" value="Unassembled WGS sequence"/>
</dbReference>
<evidence type="ECO:0000313" key="7">
    <source>
        <dbReference type="EMBL" id="RAJ16239.1"/>
    </source>
</evidence>
<comment type="caution">
    <text evidence="7">The sequence shown here is derived from an EMBL/GenBank/DDBJ whole genome shotgun (WGS) entry which is preliminary data.</text>
</comment>
<feature type="transmembrane region" description="Helical" evidence="6">
    <location>
        <begin position="122"/>
        <end position="140"/>
    </location>
</feature>
<accession>A0A327RH64</accession>
<feature type="transmembrane region" description="Helical" evidence="6">
    <location>
        <begin position="12"/>
        <end position="31"/>
    </location>
</feature>
<dbReference type="AlphaFoldDB" id="A0A327RH64"/>
<dbReference type="EMBL" id="QLLO01000003">
    <property type="protein sequence ID" value="RAJ16239.1"/>
    <property type="molecule type" value="Genomic_DNA"/>
</dbReference>
<dbReference type="OrthoDB" id="88014at2"/>
<keyword evidence="3 6" id="KW-0812">Transmembrane</keyword>
<keyword evidence="5 6" id="KW-0472">Membrane</keyword>
<dbReference type="RefSeq" id="WP_111659435.1">
    <property type="nucleotide sequence ID" value="NZ_QLLO01000003.1"/>
</dbReference>
<evidence type="ECO:0000256" key="1">
    <source>
        <dbReference type="ARBA" id="ARBA00004651"/>
    </source>
</evidence>
<keyword evidence="8" id="KW-1185">Reference proteome</keyword>
<feature type="transmembrane region" description="Helical" evidence="6">
    <location>
        <begin position="330"/>
        <end position="348"/>
    </location>
</feature>
<feature type="transmembrane region" description="Helical" evidence="6">
    <location>
        <begin position="80"/>
        <end position="102"/>
    </location>
</feature>
<reference evidence="7 8" key="1">
    <citation type="submission" date="2018-06" db="EMBL/GenBank/DDBJ databases">
        <title>Genomic Encyclopedia of Archaeal and Bacterial Type Strains, Phase II (KMG-II): from individual species to whole genera.</title>
        <authorList>
            <person name="Goeker M."/>
        </authorList>
    </citation>
    <scope>NUCLEOTIDE SEQUENCE [LARGE SCALE GENOMIC DNA]</scope>
    <source>
        <strain evidence="7 8">DSM 24464</strain>
    </source>
</reference>
<evidence type="ECO:0000256" key="3">
    <source>
        <dbReference type="ARBA" id="ARBA00022692"/>
    </source>
</evidence>
<dbReference type="InterPro" id="IPR002797">
    <property type="entry name" value="Polysacc_synth"/>
</dbReference>
<keyword evidence="4 6" id="KW-1133">Transmembrane helix</keyword>
<name>A0A327RH64_9FLAO</name>
<dbReference type="PANTHER" id="PTHR30250:SF11">
    <property type="entry name" value="O-ANTIGEN TRANSPORTER-RELATED"/>
    <property type="match status" value="1"/>
</dbReference>
<evidence type="ECO:0000256" key="2">
    <source>
        <dbReference type="ARBA" id="ARBA00022475"/>
    </source>
</evidence>
<comment type="subcellular location">
    <subcellularLocation>
        <location evidence="1">Cell membrane</location>
        <topology evidence="1">Multi-pass membrane protein</topology>
    </subcellularLocation>
</comment>
<evidence type="ECO:0000256" key="4">
    <source>
        <dbReference type="ARBA" id="ARBA00022989"/>
    </source>
</evidence>
<feature type="transmembrane region" description="Helical" evidence="6">
    <location>
        <begin position="360"/>
        <end position="384"/>
    </location>
</feature>
<feature type="transmembrane region" description="Helical" evidence="6">
    <location>
        <begin position="302"/>
        <end position="324"/>
    </location>
</feature>
<evidence type="ECO:0000313" key="8">
    <source>
        <dbReference type="Proteomes" id="UP000248703"/>
    </source>
</evidence>
<evidence type="ECO:0000256" key="5">
    <source>
        <dbReference type="ARBA" id="ARBA00023136"/>
    </source>
</evidence>
<feature type="transmembrane region" description="Helical" evidence="6">
    <location>
        <begin position="390"/>
        <end position="411"/>
    </location>
</feature>
<feature type="transmembrane region" description="Helical" evidence="6">
    <location>
        <begin position="217"/>
        <end position="235"/>
    </location>
</feature>
<feature type="transmembrane region" description="Helical" evidence="6">
    <location>
        <begin position="179"/>
        <end position="197"/>
    </location>
</feature>
<sequence length="483" mass="54963">MGIVINQSIKNTVITYIGFAIGAINVIFLYTKFLSEAYFGLITFILSTANILMPLMAFGTHNTIVKFYSSFKTRQSQNGFLTLMLILPLIIIIPAGLITHVAYDSISNWLSKENIIIKDYTWLIYVCAIMFAYFEVFYAWSRVQLQSVFGNFMKEVFHRICITILLLLLHFGYLNVDQLIYGIVIVYIFRTLLMKLYAFSLRFPVLKWSKIPNLKSVLKYSALIIIAGSIANIILEIDKFMLGQFEALNNVAYYGVAIYIATVIGVPARSMHLITHPLTAKLLNDKDNVGLKSLYQKSSLNLFIISGFIFLGIIININQLYLLIPENYSDGFMVVLVIGFAKLFDNLLGNNNAILFNSDYYRVILVFGVVLAVLTIVLNLVLIPEFGINGAAYASCITIFVYNTIKLLFVYSKFNIQPFTVSTVKTLFLIVSCGLLLFFWEFPFHPIINIVLKSIVLTLLYVWSVYKFELSEDITTILKRFIP</sequence>
<feature type="transmembrane region" description="Helical" evidence="6">
    <location>
        <begin position="37"/>
        <end position="59"/>
    </location>
</feature>
<feature type="transmembrane region" description="Helical" evidence="6">
    <location>
        <begin position="423"/>
        <end position="440"/>
    </location>
</feature>
<dbReference type="InterPro" id="IPR050833">
    <property type="entry name" value="Poly_Biosynth_Transport"/>
</dbReference>
<feature type="transmembrane region" description="Helical" evidence="6">
    <location>
        <begin position="446"/>
        <end position="466"/>
    </location>
</feature>
<dbReference type="GO" id="GO:0005886">
    <property type="term" value="C:plasma membrane"/>
    <property type="evidence" value="ECO:0007669"/>
    <property type="project" value="UniProtKB-SubCell"/>
</dbReference>
<gene>
    <name evidence="7" type="ORF">LY08_01097</name>
</gene>
<keyword evidence="2" id="KW-1003">Cell membrane</keyword>
<protein>
    <submittedName>
        <fullName evidence="7">O-antigen/teichoic acid export membrane protein</fullName>
    </submittedName>
</protein>
<organism evidence="7 8">
    <name type="scientific">Olleya aquimaris</name>
    <dbReference type="NCBI Taxonomy" id="639310"/>
    <lineage>
        <taxon>Bacteria</taxon>
        <taxon>Pseudomonadati</taxon>
        <taxon>Bacteroidota</taxon>
        <taxon>Flavobacteriia</taxon>
        <taxon>Flavobacteriales</taxon>
        <taxon>Flavobacteriaceae</taxon>
    </lineage>
</organism>
<dbReference type="Pfam" id="PF01943">
    <property type="entry name" value="Polysacc_synt"/>
    <property type="match status" value="1"/>
</dbReference>
<feature type="transmembrane region" description="Helical" evidence="6">
    <location>
        <begin position="251"/>
        <end position="268"/>
    </location>
</feature>
<proteinExistence type="predicted"/>
<feature type="transmembrane region" description="Helical" evidence="6">
    <location>
        <begin position="156"/>
        <end position="173"/>
    </location>
</feature>
<dbReference type="PANTHER" id="PTHR30250">
    <property type="entry name" value="PST FAMILY PREDICTED COLANIC ACID TRANSPORTER"/>
    <property type="match status" value="1"/>
</dbReference>